<dbReference type="Gene3D" id="3.30.70.360">
    <property type="match status" value="1"/>
</dbReference>
<dbReference type="Proteomes" id="UP001596333">
    <property type="component" value="Unassembled WGS sequence"/>
</dbReference>
<organism evidence="5 6">
    <name type="scientific">Halorubrum trueperi</name>
    <dbReference type="NCBI Taxonomy" id="2004704"/>
    <lineage>
        <taxon>Archaea</taxon>
        <taxon>Methanobacteriati</taxon>
        <taxon>Methanobacteriota</taxon>
        <taxon>Stenosarchaea group</taxon>
        <taxon>Halobacteria</taxon>
        <taxon>Halobacteriales</taxon>
        <taxon>Haloferacaceae</taxon>
        <taxon>Halorubrum</taxon>
    </lineage>
</organism>
<dbReference type="AlphaFoldDB" id="A0ABD5UFX3"/>
<dbReference type="Gene3D" id="3.40.630.10">
    <property type="entry name" value="Zn peptidases"/>
    <property type="match status" value="1"/>
</dbReference>
<dbReference type="Pfam" id="PF07687">
    <property type="entry name" value="M20_dimer"/>
    <property type="match status" value="1"/>
</dbReference>
<dbReference type="InterPro" id="IPR051458">
    <property type="entry name" value="Cyt/Met_Dipeptidase"/>
</dbReference>
<keyword evidence="2" id="KW-0479">Metal-binding</keyword>
<sequence>MAACADLLQSMLENSAFDRVERFETSRYPLLFAERVVDESAPTVTFYGHYDVQPPGSADDWVTPAFEPTLRDGSIYARGAGDNKGQFLTHVFALDALSRGEEEFGVNIKLLVEGGEESGSEGLIEYLRDDPAEIADSDLVYVADGPMHASRRPTLIYGNRGIISYQLDLETADSDLHSGNFGGPAPNAANELIAVINSMFEGDDILVDGFHEDIEITAADRALVDDIPVDEEALKADLGIEEFATDDTYYERLLLQPTLTVSGLSSGYEDEGKKTIIPHQATAKLDSRLVPNQDPDRVLARISEHVERVDPRVEVTKLSSFPPMKTPIDTPAAKPLLAALEAAWDAEPVEMPLLGGSLPAAHFRSELDVDVLVVPYANPDQGNHSPNEHLDEDCFRNGIETTALFLQHFADT</sequence>
<dbReference type="EMBL" id="JBHSXI010000001">
    <property type="protein sequence ID" value="MFC6888168.1"/>
    <property type="molecule type" value="Genomic_DNA"/>
</dbReference>
<dbReference type="InterPro" id="IPR011650">
    <property type="entry name" value="Peptidase_M20_dimer"/>
</dbReference>
<comment type="caution">
    <text evidence="5">The sequence shown here is derived from an EMBL/GenBank/DDBJ whole genome shotgun (WGS) entry which is preliminary data.</text>
</comment>
<dbReference type="Pfam" id="PF01546">
    <property type="entry name" value="Peptidase_M20"/>
    <property type="match status" value="1"/>
</dbReference>
<dbReference type="GO" id="GO:0046872">
    <property type="term" value="F:metal ion binding"/>
    <property type="evidence" value="ECO:0007669"/>
    <property type="project" value="UniProtKB-KW"/>
</dbReference>
<gene>
    <name evidence="5" type="ORF">ACFQEY_03725</name>
</gene>
<name>A0ABD5UFX3_9EURY</name>
<evidence type="ECO:0000256" key="1">
    <source>
        <dbReference type="ARBA" id="ARBA00022670"/>
    </source>
</evidence>
<dbReference type="PANTHER" id="PTHR43270:SF8">
    <property type="entry name" value="DI- AND TRIPEPTIDASE DUG2-RELATED"/>
    <property type="match status" value="1"/>
</dbReference>
<accession>A0ABD5UFX3</accession>
<dbReference type="SUPFAM" id="SSF53187">
    <property type="entry name" value="Zn-dependent exopeptidases"/>
    <property type="match status" value="1"/>
</dbReference>
<evidence type="ECO:0000313" key="6">
    <source>
        <dbReference type="Proteomes" id="UP001596333"/>
    </source>
</evidence>
<dbReference type="PANTHER" id="PTHR43270">
    <property type="entry name" value="BETA-ALA-HIS DIPEPTIDASE"/>
    <property type="match status" value="1"/>
</dbReference>
<dbReference type="GO" id="GO:0006508">
    <property type="term" value="P:proteolysis"/>
    <property type="evidence" value="ECO:0007669"/>
    <property type="project" value="UniProtKB-KW"/>
</dbReference>
<keyword evidence="6" id="KW-1185">Reference proteome</keyword>
<feature type="domain" description="Peptidase M20 dimerisation" evidence="4">
    <location>
        <begin position="157"/>
        <end position="312"/>
    </location>
</feature>
<evidence type="ECO:0000256" key="3">
    <source>
        <dbReference type="ARBA" id="ARBA00022801"/>
    </source>
</evidence>
<dbReference type="GO" id="GO:0008233">
    <property type="term" value="F:peptidase activity"/>
    <property type="evidence" value="ECO:0007669"/>
    <property type="project" value="UniProtKB-KW"/>
</dbReference>
<protein>
    <submittedName>
        <fullName evidence="5">M20/M25/M40 family metallo-hydrolase</fullName>
    </submittedName>
</protein>
<proteinExistence type="predicted"/>
<evidence type="ECO:0000313" key="5">
    <source>
        <dbReference type="EMBL" id="MFC6888168.1"/>
    </source>
</evidence>
<evidence type="ECO:0000259" key="4">
    <source>
        <dbReference type="Pfam" id="PF07687"/>
    </source>
</evidence>
<reference evidence="5 6" key="1">
    <citation type="journal article" date="2019" name="Int. J. Syst. Evol. Microbiol.">
        <title>The Global Catalogue of Microorganisms (GCM) 10K type strain sequencing project: providing services to taxonomists for standard genome sequencing and annotation.</title>
        <authorList>
            <consortium name="The Broad Institute Genomics Platform"/>
            <consortium name="The Broad Institute Genome Sequencing Center for Infectious Disease"/>
            <person name="Wu L."/>
            <person name="Ma J."/>
        </authorList>
    </citation>
    <scope>NUCLEOTIDE SEQUENCE [LARGE SCALE GENOMIC DNA]</scope>
    <source>
        <strain evidence="5 6">Y73</strain>
    </source>
</reference>
<dbReference type="RefSeq" id="WP_379764907.1">
    <property type="nucleotide sequence ID" value="NZ_JBHSXI010000001.1"/>
</dbReference>
<evidence type="ECO:0000256" key="2">
    <source>
        <dbReference type="ARBA" id="ARBA00022723"/>
    </source>
</evidence>
<keyword evidence="1" id="KW-0645">Protease</keyword>
<dbReference type="InterPro" id="IPR002933">
    <property type="entry name" value="Peptidase_M20"/>
</dbReference>
<keyword evidence="3" id="KW-0378">Hydrolase</keyword>